<feature type="transmembrane region" description="Helical" evidence="1">
    <location>
        <begin position="220"/>
        <end position="237"/>
    </location>
</feature>
<dbReference type="AlphaFoldDB" id="A0A0K1XE05"/>
<reference evidence="2 3" key="1">
    <citation type="journal article" date="2015" name="Genome Announc.">
        <title>Genome Sequences of Oblitimonas alkaliphila gen. nov. sp. nov. (Proposed), a Novel Bacterium of the Pseudomonadaceae Family.</title>
        <authorList>
            <person name="Lauer A.C."/>
            <person name="Nicholson A.C."/>
            <person name="Humrighouse B.W."/>
            <person name="Emery B."/>
            <person name="Drobish A."/>
            <person name="Juieng P."/>
            <person name="Loparev V."/>
            <person name="McQuiston J.R."/>
        </authorList>
    </citation>
    <scope>NUCLEOTIDE SEQUENCE [LARGE SCALE GENOMIC DNA]</scope>
    <source>
        <strain evidence="2 3">E5571</strain>
    </source>
</reference>
<proteinExistence type="predicted"/>
<dbReference type="Proteomes" id="UP000063953">
    <property type="component" value="Chromosome"/>
</dbReference>
<organism evidence="2 3">
    <name type="scientific">Thiopseudomonas alkaliphila</name>
    <dbReference type="NCBI Taxonomy" id="1697053"/>
    <lineage>
        <taxon>Bacteria</taxon>
        <taxon>Pseudomonadati</taxon>
        <taxon>Pseudomonadota</taxon>
        <taxon>Gammaproteobacteria</taxon>
        <taxon>Pseudomonadales</taxon>
        <taxon>Pseudomonadaceae</taxon>
        <taxon>Thiopseudomonas</taxon>
    </lineage>
</organism>
<gene>
    <name evidence="2" type="ORF">AKN88_05230</name>
</gene>
<evidence type="ECO:0008006" key="4">
    <source>
        <dbReference type="Google" id="ProtNLM"/>
    </source>
</evidence>
<keyword evidence="1" id="KW-1133">Transmembrane helix</keyword>
<evidence type="ECO:0000256" key="1">
    <source>
        <dbReference type="SAM" id="Phobius"/>
    </source>
</evidence>
<feature type="transmembrane region" description="Helical" evidence="1">
    <location>
        <begin position="268"/>
        <end position="290"/>
    </location>
</feature>
<evidence type="ECO:0000313" key="2">
    <source>
        <dbReference type="EMBL" id="AKX59402.1"/>
    </source>
</evidence>
<keyword evidence="1" id="KW-0472">Membrane</keyword>
<feature type="transmembrane region" description="Helical" evidence="1">
    <location>
        <begin position="111"/>
        <end position="133"/>
    </location>
</feature>
<name>A0A0K1XE05_9GAMM</name>
<keyword evidence="3" id="KW-1185">Reference proteome</keyword>
<accession>A0A0K1XE05</accession>
<sequence length="472" mass="52932">MSNSTLNLLSAKPSTEQLYQQWLSEAVRLREEQSGALEDSQAVRLALQQPADLAARLQARALFLAKRDGLEAALVQWLKGIKLTRLLFILLAVLLGIGLSKAALLNQTGTVNVFLACLALLGAHCLSLTVWLISLLNPYRSPSASSITQAALWLSELFAQRAKQAQLLPALIILLQRQKALVWLSAKYLHLWWLLVLLSCLASFLLMLSTQRYGFAWESTIVNSHAFSGFIQFIGWLPHSLGFPQPSTELIQRSGELASFVEADRHTWAYWLVGLVVVYGIVPRAVLSLVSHYLATNRLKQLTIDPHLPIWLELHERLMPRQTQVVDAAPDTIHLQPLHAQPQFELNATRSALTSLEINPKRPWPPTVTVPYLGALDSRAQRHLILDQLSQQPLQRLLVACDPSSSIDRGTLNLLADLTQFCSELKVWLLPATEQIHYDSARLEDWSKRLTQQQIAFTSAHDALQWLETPHA</sequence>
<dbReference type="RefSeq" id="WP_053100580.1">
    <property type="nucleotide sequence ID" value="NZ_CP012365.1"/>
</dbReference>
<feature type="transmembrane region" description="Helical" evidence="1">
    <location>
        <begin position="86"/>
        <end position="105"/>
    </location>
</feature>
<dbReference type="InterPro" id="IPR021296">
    <property type="entry name" value="DUF2868"/>
</dbReference>
<keyword evidence="1" id="KW-0812">Transmembrane</keyword>
<dbReference type="Pfam" id="PF11067">
    <property type="entry name" value="DUF2868"/>
    <property type="match status" value="1"/>
</dbReference>
<feature type="transmembrane region" description="Helical" evidence="1">
    <location>
        <begin position="190"/>
        <end position="208"/>
    </location>
</feature>
<evidence type="ECO:0000313" key="3">
    <source>
        <dbReference type="Proteomes" id="UP000063953"/>
    </source>
</evidence>
<protein>
    <recommendedName>
        <fullName evidence="4">DUF2868 domain-containing protein</fullName>
    </recommendedName>
</protein>
<dbReference type="STRING" id="1697053.AKN87_07650"/>
<dbReference type="EMBL" id="CP012365">
    <property type="protein sequence ID" value="AKX59402.1"/>
    <property type="molecule type" value="Genomic_DNA"/>
</dbReference>